<accession>A0ABY3PT06</accession>
<evidence type="ECO:0000313" key="4">
    <source>
        <dbReference type="EMBL" id="UFP96875.1"/>
    </source>
</evidence>
<evidence type="ECO:0000256" key="2">
    <source>
        <dbReference type="ARBA" id="ARBA00023239"/>
    </source>
</evidence>
<dbReference type="Pfam" id="PF09367">
    <property type="entry name" value="CpeS"/>
    <property type="match status" value="1"/>
</dbReference>
<organism evidence="4 5">
    <name type="scientific">Gloeobacter morelensis MG652769</name>
    <dbReference type="NCBI Taxonomy" id="2781736"/>
    <lineage>
        <taxon>Bacteria</taxon>
        <taxon>Bacillati</taxon>
        <taxon>Cyanobacteriota</taxon>
        <taxon>Cyanophyceae</taxon>
        <taxon>Gloeobacterales</taxon>
        <taxon>Gloeobacteraceae</taxon>
        <taxon>Gloeobacter</taxon>
        <taxon>Gloeobacter morelensis</taxon>
    </lineage>
</organism>
<dbReference type="EMBL" id="CP063845">
    <property type="protein sequence ID" value="UFP96875.1"/>
    <property type="molecule type" value="Genomic_DNA"/>
</dbReference>
<reference evidence="4 5" key="1">
    <citation type="journal article" date="2021" name="Genome Biol. Evol.">
        <title>Complete Genome Sequencing of a Novel Gloeobacter Species from a Waterfall Cave in Mexico.</title>
        <authorList>
            <person name="Saw J.H."/>
            <person name="Cardona T."/>
            <person name="Montejano G."/>
        </authorList>
    </citation>
    <scope>NUCLEOTIDE SEQUENCE [LARGE SCALE GENOMIC DNA]</scope>
    <source>
        <strain evidence="4">MG652769</strain>
    </source>
</reference>
<dbReference type="EC" id="4.-.-.-" evidence="3"/>
<evidence type="ECO:0000256" key="1">
    <source>
        <dbReference type="ARBA" id="ARBA00010681"/>
    </source>
</evidence>
<sequence>MGGRERGGGEIAVATDAMEFFRLSAGRWQSQRTTHHLAFRRSELGESDIVVEALAAADPAVAELCTYHGVDPALAAGGALVSWHGRMDWDRQDEEQHKGSTVMVIVPDSPDGRRGRLLRERGYAEVAPVAGQYAMDAEDGLNLITEYETMSVVERFWFAAPDLRLRTSTLKRFGGFSTATFCAEKRVAAAAAAVEPQARTAVKTERSYSLWGW</sequence>
<dbReference type="Gene3D" id="2.40.128.20">
    <property type="match status" value="1"/>
</dbReference>
<protein>
    <recommendedName>
        <fullName evidence="3">Chromophore lyase CpcS/CpeS</fullName>
        <ecNumber evidence="3">4.-.-.-</ecNumber>
    </recommendedName>
</protein>
<keyword evidence="5" id="KW-1185">Reference proteome</keyword>
<comment type="similarity">
    <text evidence="1 3">Belongs to the CpcS/CpeS biliprotein lyase family.</text>
</comment>
<comment type="function">
    <text evidence="3">Covalently attaches a chromophore to Cys residue(s) of phycobiliproteins.</text>
</comment>
<dbReference type="InterPro" id="IPR018536">
    <property type="entry name" value="CpcS/CpeS"/>
</dbReference>
<evidence type="ECO:0000313" key="5">
    <source>
        <dbReference type="Proteomes" id="UP001054846"/>
    </source>
</evidence>
<keyword evidence="2 3" id="KW-0456">Lyase</keyword>
<proteinExistence type="inferred from homology"/>
<dbReference type="InterPro" id="IPR012674">
    <property type="entry name" value="Calycin"/>
</dbReference>
<name>A0ABY3PT06_9CYAN</name>
<dbReference type="HAMAP" id="MF_01459">
    <property type="entry name" value="Chrphore_lyase_CpxS"/>
    <property type="match status" value="1"/>
</dbReference>
<gene>
    <name evidence="3" type="primary">cpcS</name>
    <name evidence="4" type="ORF">ISF26_01225</name>
</gene>
<dbReference type="Proteomes" id="UP001054846">
    <property type="component" value="Chromosome"/>
</dbReference>
<evidence type="ECO:0000256" key="3">
    <source>
        <dbReference type="HAMAP-Rule" id="MF_01459"/>
    </source>
</evidence>
<dbReference type="CDD" id="cd19433">
    <property type="entry name" value="lipocalin_CpcS-CpeS"/>
    <property type="match status" value="1"/>
</dbReference>
<dbReference type="GO" id="GO:0016829">
    <property type="term" value="F:lyase activity"/>
    <property type="evidence" value="ECO:0007669"/>
    <property type="project" value="UniProtKB-KW"/>
</dbReference>